<dbReference type="SUPFAM" id="SSF50156">
    <property type="entry name" value="PDZ domain-like"/>
    <property type="match status" value="1"/>
</dbReference>
<evidence type="ECO:0000313" key="1">
    <source>
        <dbReference type="EMBL" id="KNC76672.1"/>
    </source>
</evidence>
<keyword evidence="2" id="KW-1185">Reference proteome</keyword>
<accession>A0A0L0FIR6</accession>
<reference evidence="1 2" key="1">
    <citation type="submission" date="2011-02" db="EMBL/GenBank/DDBJ databases">
        <title>The Genome Sequence of Sphaeroforma arctica JP610.</title>
        <authorList>
            <consortium name="The Broad Institute Genome Sequencing Platform"/>
            <person name="Russ C."/>
            <person name="Cuomo C."/>
            <person name="Young S.K."/>
            <person name="Zeng Q."/>
            <person name="Gargeya S."/>
            <person name="Alvarado L."/>
            <person name="Berlin A."/>
            <person name="Chapman S.B."/>
            <person name="Chen Z."/>
            <person name="Freedman E."/>
            <person name="Gellesch M."/>
            <person name="Goldberg J."/>
            <person name="Griggs A."/>
            <person name="Gujja S."/>
            <person name="Heilman E."/>
            <person name="Heiman D."/>
            <person name="Howarth C."/>
            <person name="Mehta T."/>
            <person name="Neiman D."/>
            <person name="Pearson M."/>
            <person name="Roberts A."/>
            <person name="Saif S."/>
            <person name="Shea T."/>
            <person name="Shenoy N."/>
            <person name="Sisk P."/>
            <person name="Stolte C."/>
            <person name="Sykes S."/>
            <person name="White J."/>
            <person name="Yandava C."/>
            <person name="Burger G."/>
            <person name="Gray M.W."/>
            <person name="Holland P.W.H."/>
            <person name="King N."/>
            <person name="Lang F.B.F."/>
            <person name="Roger A.J."/>
            <person name="Ruiz-Trillo I."/>
            <person name="Haas B."/>
            <person name="Nusbaum C."/>
            <person name="Birren B."/>
        </authorList>
    </citation>
    <scope>NUCLEOTIDE SEQUENCE [LARGE SCALE GENOMIC DNA]</scope>
    <source>
        <strain evidence="1 2">JP610</strain>
    </source>
</reference>
<proteinExistence type="predicted"/>
<evidence type="ECO:0008006" key="3">
    <source>
        <dbReference type="Google" id="ProtNLM"/>
    </source>
</evidence>
<evidence type="ECO:0000313" key="2">
    <source>
        <dbReference type="Proteomes" id="UP000054560"/>
    </source>
</evidence>
<dbReference type="Proteomes" id="UP000054560">
    <property type="component" value="Unassembled WGS sequence"/>
</dbReference>
<dbReference type="GeneID" id="25911347"/>
<dbReference type="RefSeq" id="XP_014150574.1">
    <property type="nucleotide sequence ID" value="XM_014295099.1"/>
</dbReference>
<feature type="non-terminal residue" evidence="1">
    <location>
        <position position="1"/>
    </location>
</feature>
<organism evidence="1 2">
    <name type="scientific">Sphaeroforma arctica JP610</name>
    <dbReference type="NCBI Taxonomy" id="667725"/>
    <lineage>
        <taxon>Eukaryota</taxon>
        <taxon>Ichthyosporea</taxon>
        <taxon>Ichthyophonida</taxon>
        <taxon>Sphaeroforma</taxon>
    </lineage>
</organism>
<dbReference type="InterPro" id="IPR036034">
    <property type="entry name" value="PDZ_sf"/>
</dbReference>
<name>A0A0L0FIR6_9EUKA</name>
<dbReference type="OrthoDB" id="10059177at2759"/>
<protein>
    <recommendedName>
        <fullName evidence="3">PDZ domain-containing protein</fullName>
    </recommendedName>
</protein>
<gene>
    <name evidence="1" type="ORF">SARC_10843</name>
</gene>
<dbReference type="EMBL" id="KQ243007">
    <property type="protein sequence ID" value="KNC76672.1"/>
    <property type="molecule type" value="Genomic_DNA"/>
</dbReference>
<sequence>MQWGLSEKNGIITSIGDADSPASRAGLPLRYGIVTVNNQEVLGEDAAQLFAVTYGIA</sequence>
<dbReference type="Gene3D" id="2.30.42.10">
    <property type="match status" value="1"/>
</dbReference>
<dbReference type="AlphaFoldDB" id="A0A0L0FIR6"/>